<evidence type="ECO:0000256" key="1">
    <source>
        <dbReference type="SAM" id="Phobius"/>
    </source>
</evidence>
<proteinExistence type="predicted"/>
<dbReference type="AlphaFoldDB" id="A0A1Y5F1S7"/>
<evidence type="ECO:0000313" key="3">
    <source>
        <dbReference type="Proteomes" id="UP000196531"/>
    </source>
</evidence>
<dbReference type="EMBL" id="MAAO01000016">
    <property type="protein sequence ID" value="OUR92975.1"/>
    <property type="molecule type" value="Genomic_DNA"/>
</dbReference>
<dbReference type="Proteomes" id="UP000196531">
    <property type="component" value="Unassembled WGS sequence"/>
</dbReference>
<keyword evidence="1" id="KW-1133">Transmembrane helix</keyword>
<name>A0A1Y5F1S7_9BACT</name>
<comment type="caution">
    <text evidence="2">The sequence shown here is derived from an EMBL/GenBank/DDBJ whole genome shotgun (WGS) entry which is preliminary data.</text>
</comment>
<protein>
    <submittedName>
        <fullName evidence="2">Uncharacterized protein</fullName>
    </submittedName>
</protein>
<feature type="transmembrane region" description="Helical" evidence="1">
    <location>
        <begin position="6"/>
        <end position="27"/>
    </location>
</feature>
<gene>
    <name evidence="2" type="ORF">A9Q84_20930</name>
</gene>
<organism evidence="2 3">
    <name type="scientific">Halobacteriovorax marinus</name>
    <dbReference type="NCBI Taxonomy" id="97084"/>
    <lineage>
        <taxon>Bacteria</taxon>
        <taxon>Pseudomonadati</taxon>
        <taxon>Bdellovibrionota</taxon>
        <taxon>Bacteriovoracia</taxon>
        <taxon>Bacteriovoracales</taxon>
        <taxon>Halobacteriovoraceae</taxon>
        <taxon>Halobacteriovorax</taxon>
    </lineage>
</organism>
<reference evidence="3" key="1">
    <citation type="journal article" date="2017" name="Proc. Natl. Acad. Sci. U.S.A.">
        <title>Simulation of Deepwater Horizon oil plume reveals substrate specialization within a complex community of hydrocarbon-degraders.</title>
        <authorList>
            <person name="Hu P."/>
            <person name="Dubinsky E.A."/>
            <person name="Probst A.J."/>
            <person name="Wang J."/>
            <person name="Sieber C.M.K."/>
            <person name="Tom L.M."/>
            <person name="Gardinali P."/>
            <person name="Banfield J.F."/>
            <person name="Atlas R.M."/>
            <person name="Andersen G.L."/>
        </authorList>
    </citation>
    <scope>NUCLEOTIDE SEQUENCE [LARGE SCALE GENOMIC DNA]</scope>
</reference>
<evidence type="ECO:0000313" key="2">
    <source>
        <dbReference type="EMBL" id="OUR92975.1"/>
    </source>
</evidence>
<keyword evidence="1" id="KW-0812">Transmembrane</keyword>
<keyword evidence="1" id="KW-0472">Membrane</keyword>
<sequence length="83" mass="9566">MGTINKRFSFVNSSLMLLFLKIVVRVITISKDRIIRRDALRFGTELVRNCFGKSLSKLFSRNLTNKAQAINKILRPDVKIINN</sequence>
<accession>A0A1Y5F1S7</accession>